<dbReference type="PANTHER" id="PTHR35192:SF2">
    <property type="entry name" value="APPLE DOMAIN-CONTAINING PROTEIN"/>
    <property type="match status" value="1"/>
</dbReference>
<dbReference type="InParanoid" id="A0A0C2SVC5"/>
<feature type="chain" id="PRO_5002172024" description="Protein CPL1-like domain-containing protein" evidence="1">
    <location>
        <begin position="26"/>
        <end position="181"/>
    </location>
</feature>
<evidence type="ECO:0000256" key="1">
    <source>
        <dbReference type="SAM" id="SignalP"/>
    </source>
</evidence>
<reference evidence="3 4" key="1">
    <citation type="submission" date="2014-04" db="EMBL/GenBank/DDBJ databases">
        <title>Evolutionary Origins and Diversification of the Mycorrhizal Mutualists.</title>
        <authorList>
            <consortium name="DOE Joint Genome Institute"/>
            <consortium name="Mycorrhizal Genomics Consortium"/>
            <person name="Kohler A."/>
            <person name="Kuo A."/>
            <person name="Nagy L.G."/>
            <person name="Floudas D."/>
            <person name="Copeland A."/>
            <person name="Barry K.W."/>
            <person name="Cichocki N."/>
            <person name="Veneault-Fourrey C."/>
            <person name="LaButti K."/>
            <person name="Lindquist E.A."/>
            <person name="Lipzen A."/>
            <person name="Lundell T."/>
            <person name="Morin E."/>
            <person name="Murat C."/>
            <person name="Riley R."/>
            <person name="Ohm R."/>
            <person name="Sun H."/>
            <person name="Tunlid A."/>
            <person name="Henrissat B."/>
            <person name="Grigoriev I.V."/>
            <person name="Hibbett D.S."/>
            <person name="Martin F."/>
        </authorList>
    </citation>
    <scope>NUCLEOTIDE SEQUENCE [LARGE SCALE GENOMIC DNA]</scope>
    <source>
        <strain evidence="3 4">Koide BX008</strain>
    </source>
</reference>
<evidence type="ECO:0000313" key="3">
    <source>
        <dbReference type="EMBL" id="KIL67395.1"/>
    </source>
</evidence>
<proteinExistence type="predicted"/>
<keyword evidence="1" id="KW-0732">Signal</keyword>
<accession>A0A0C2SVC5</accession>
<evidence type="ECO:0000259" key="2">
    <source>
        <dbReference type="Pfam" id="PF21671"/>
    </source>
</evidence>
<dbReference type="EMBL" id="KN818232">
    <property type="protein sequence ID" value="KIL67395.1"/>
    <property type="molecule type" value="Genomic_DNA"/>
</dbReference>
<dbReference type="Pfam" id="PF21671">
    <property type="entry name" value="CPL1-like"/>
    <property type="match status" value="1"/>
</dbReference>
<dbReference type="HOGENOM" id="CLU_1481603_0_0_1"/>
<sequence length="181" mass="18960">MFAHSASLHILTLVTGALLLQTVSAASPCPDITSYTLVYNPADPTGCLCMNNANNNEPAIESPNTACTYTLPDCTATCPTGSRRRRSEPKINTNPDLSIRNCPQDQTSCPITGLAGSNHECVNTQTDLDNCGGCAALGQGQICGKQAGVLSASCMNGTCQTYSCRSGYTLDINTGKCKRAD</sequence>
<keyword evidence="4" id="KW-1185">Reference proteome</keyword>
<evidence type="ECO:0000313" key="4">
    <source>
        <dbReference type="Proteomes" id="UP000054549"/>
    </source>
</evidence>
<dbReference type="AlphaFoldDB" id="A0A0C2SVC5"/>
<dbReference type="InterPro" id="IPR048661">
    <property type="entry name" value="CPL1-like"/>
</dbReference>
<protein>
    <recommendedName>
        <fullName evidence="2">Protein CPL1-like domain-containing protein</fullName>
    </recommendedName>
</protein>
<dbReference type="STRING" id="946122.A0A0C2SVC5"/>
<gene>
    <name evidence="3" type="ORF">M378DRAFT_159808</name>
</gene>
<dbReference type="InterPro" id="IPR038955">
    <property type="entry name" value="PriA/CPL1_fungi"/>
</dbReference>
<feature type="domain" description="Protein CPL1-like" evidence="2">
    <location>
        <begin position="120"/>
        <end position="177"/>
    </location>
</feature>
<dbReference type="OrthoDB" id="439917at2759"/>
<organism evidence="3 4">
    <name type="scientific">Amanita muscaria (strain Koide BX008)</name>
    <dbReference type="NCBI Taxonomy" id="946122"/>
    <lineage>
        <taxon>Eukaryota</taxon>
        <taxon>Fungi</taxon>
        <taxon>Dikarya</taxon>
        <taxon>Basidiomycota</taxon>
        <taxon>Agaricomycotina</taxon>
        <taxon>Agaricomycetes</taxon>
        <taxon>Agaricomycetidae</taxon>
        <taxon>Agaricales</taxon>
        <taxon>Pluteineae</taxon>
        <taxon>Amanitaceae</taxon>
        <taxon>Amanita</taxon>
    </lineage>
</organism>
<dbReference type="Proteomes" id="UP000054549">
    <property type="component" value="Unassembled WGS sequence"/>
</dbReference>
<feature type="signal peptide" evidence="1">
    <location>
        <begin position="1"/>
        <end position="25"/>
    </location>
</feature>
<name>A0A0C2SVC5_AMAMK</name>
<dbReference type="PANTHER" id="PTHR35192">
    <property type="entry name" value="PROTEIN, PUTATIVE-RELATED"/>
    <property type="match status" value="1"/>
</dbReference>